<dbReference type="AlphaFoldDB" id="A0A975WXD3"/>
<protein>
    <submittedName>
        <fullName evidence="1">Uncharacterized protein</fullName>
    </submittedName>
</protein>
<dbReference type="EMBL" id="OFSP01000010">
    <property type="protein sequence ID" value="SOY47372.1"/>
    <property type="molecule type" value="Genomic_DNA"/>
</dbReference>
<reference evidence="1 2" key="1">
    <citation type="submission" date="2018-01" db="EMBL/GenBank/DDBJ databases">
        <authorList>
            <person name="Clerissi C."/>
        </authorList>
    </citation>
    <scope>NUCLEOTIDE SEQUENCE [LARGE SCALE GENOMIC DNA]</scope>
    <source>
        <strain evidence="1">Cupriavidus taiwanensis STM 3521</strain>
    </source>
</reference>
<dbReference type="Proteomes" id="UP000256297">
    <property type="component" value="Chromosome CBM2589_b"/>
</dbReference>
<organism evidence="1 2">
    <name type="scientific">Cupriavidus taiwanensis</name>
    <dbReference type="NCBI Taxonomy" id="164546"/>
    <lineage>
        <taxon>Bacteria</taxon>
        <taxon>Pseudomonadati</taxon>
        <taxon>Pseudomonadota</taxon>
        <taxon>Betaproteobacteria</taxon>
        <taxon>Burkholderiales</taxon>
        <taxon>Burkholderiaceae</taxon>
        <taxon>Cupriavidus</taxon>
    </lineage>
</organism>
<evidence type="ECO:0000313" key="1">
    <source>
        <dbReference type="EMBL" id="SOY47372.1"/>
    </source>
</evidence>
<sequence>MSYLQYFVGLSLGSELEETL</sequence>
<evidence type="ECO:0000313" key="2">
    <source>
        <dbReference type="Proteomes" id="UP000256297"/>
    </source>
</evidence>
<comment type="caution">
    <text evidence="1">The sequence shown here is derived from an EMBL/GenBank/DDBJ whole genome shotgun (WGS) entry which is preliminary data.</text>
</comment>
<name>A0A975WXD3_9BURK</name>
<gene>
    <name evidence="1" type="ORF">CBM2589_B180126</name>
</gene>
<proteinExistence type="predicted"/>
<accession>A0A975WXD3</accession>